<keyword evidence="3" id="KW-1185">Reference proteome</keyword>
<name>A0A5M3T7F9_LIMPL</name>
<proteinExistence type="predicted"/>
<reference evidence="2 3" key="1">
    <citation type="journal article" date="2019" name="J Genomics">
        <title>The Draft Genome of a Hydrogen-producing Cyanobacterium, Arthrospira platensis NIES-46.</title>
        <authorList>
            <person name="Suzuki S."/>
            <person name="Yamaguchi H."/>
            <person name="Kawachi M."/>
        </authorList>
    </citation>
    <scope>NUCLEOTIDE SEQUENCE [LARGE SCALE GENOMIC DNA]</scope>
    <source>
        <strain evidence="2 3">NIES-46</strain>
    </source>
</reference>
<protein>
    <submittedName>
        <fullName evidence="2">Uncharacterized protein</fullName>
    </submittedName>
</protein>
<feature type="transmembrane region" description="Helical" evidence="1">
    <location>
        <begin position="12"/>
        <end position="32"/>
    </location>
</feature>
<organism evidence="2 3">
    <name type="scientific">Limnospira platensis NIES-46</name>
    <dbReference type="NCBI Taxonomy" id="1236695"/>
    <lineage>
        <taxon>Bacteria</taxon>
        <taxon>Bacillati</taxon>
        <taxon>Cyanobacteriota</taxon>
        <taxon>Cyanophyceae</taxon>
        <taxon>Oscillatoriophycideae</taxon>
        <taxon>Oscillatoriales</taxon>
        <taxon>Sirenicapillariaceae</taxon>
        <taxon>Limnospira</taxon>
    </lineage>
</organism>
<accession>A0A5M3T7F9</accession>
<dbReference type="Proteomes" id="UP000326169">
    <property type="component" value="Unassembled WGS sequence"/>
</dbReference>
<feature type="transmembrane region" description="Helical" evidence="1">
    <location>
        <begin position="52"/>
        <end position="70"/>
    </location>
</feature>
<evidence type="ECO:0000256" key="1">
    <source>
        <dbReference type="SAM" id="Phobius"/>
    </source>
</evidence>
<dbReference type="EMBL" id="BIMW01000079">
    <property type="protein sequence ID" value="GCE93791.1"/>
    <property type="molecule type" value="Genomic_DNA"/>
</dbReference>
<keyword evidence="1" id="KW-0472">Membrane</keyword>
<dbReference type="RefSeq" id="WP_006616666.1">
    <property type="nucleotide sequence ID" value="NZ_BIMW01000079.1"/>
</dbReference>
<keyword evidence="1" id="KW-0812">Transmembrane</keyword>
<gene>
    <name evidence="2" type="ORF">NIES46_18430</name>
</gene>
<evidence type="ECO:0000313" key="2">
    <source>
        <dbReference type="EMBL" id="GCE93791.1"/>
    </source>
</evidence>
<keyword evidence="1" id="KW-1133">Transmembrane helix</keyword>
<sequence>MKEQVILWLNRLLVADVFLVLLSFLWLAIAVLGKSMGVNLGLELWYQLWEPVFTPAIGLLMAGALLIGAMNQISKWLVRPNSQS</sequence>
<dbReference type="GeneID" id="301682701"/>
<comment type="caution">
    <text evidence="2">The sequence shown here is derived from an EMBL/GenBank/DDBJ whole genome shotgun (WGS) entry which is preliminary data.</text>
</comment>
<evidence type="ECO:0000313" key="3">
    <source>
        <dbReference type="Proteomes" id="UP000326169"/>
    </source>
</evidence>